<dbReference type="PANTHER" id="PTHR11274">
    <property type="entry name" value="RAD25/XP-B DNA REPAIR HELICASE"/>
    <property type="match status" value="1"/>
</dbReference>
<dbReference type="SMART" id="SM00487">
    <property type="entry name" value="DEXDc"/>
    <property type="match status" value="1"/>
</dbReference>
<keyword evidence="2" id="KW-0378">Hydrolase</keyword>
<evidence type="ECO:0000313" key="7">
    <source>
        <dbReference type="Proteomes" id="UP001596002"/>
    </source>
</evidence>
<dbReference type="SUPFAM" id="SSF52540">
    <property type="entry name" value="P-loop containing nucleoside triphosphate hydrolases"/>
    <property type="match status" value="1"/>
</dbReference>
<keyword evidence="3 6" id="KW-0347">Helicase</keyword>
<dbReference type="PROSITE" id="PS51192">
    <property type="entry name" value="HELICASE_ATP_BIND_1"/>
    <property type="match status" value="1"/>
</dbReference>
<dbReference type="InterPro" id="IPR006935">
    <property type="entry name" value="Helicase/UvrB_N"/>
</dbReference>
<dbReference type="InterPro" id="IPR027417">
    <property type="entry name" value="P-loop_NTPase"/>
</dbReference>
<proteinExistence type="predicted"/>
<evidence type="ECO:0000256" key="3">
    <source>
        <dbReference type="ARBA" id="ARBA00022806"/>
    </source>
</evidence>
<dbReference type="GO" id="GO:0004386">
    <property type="term" value="F:helicase activity"/>
    <property type="evidence" value="ECO:0007669"/>
    <property type="project" value="UniProtKB-KW"/>
</dbReference>
<keyword evidence="7" id="KW-1185">Reference proteome</keyword>
<accession>A0ABV9PV67</accession>
<evidence type="ECO:0000256" key="1">
    <source>
        <dbReference type="ARBA" id="ARBA00022741"/>
    </source>
</evidence>
<evidence type="ECO:0000259" key="5">
    <source>
        <dbReference type="PROSITE" id="PS51192"/>
    </source>
</evidence>
<protein>
    <submittedName>
        <fullName evidence="6">DEAD/DEAH box helicase family protein</fullName>
    </submittedName>
</protein>
<dbReference type="Proteomes" id="UP001596002">
    <property type="component" value="Unassembled WGS sequence"/>
</dbReference>
<gene>
    <name evidence="6" type="ORF">ACFO8Q_01920</name>
</gene>
<evidence type="ECO:0000256" key="4">
    <source>
        <dbReference type="ARBA" id="ARBA00022840"/>
    </source>
</evidence>
<dbReference type="CDD" id="cd17926">
    <property type="entry name" value="DEXHc_RE"/>
    <property type="match status" value="1"/>
</dbReference>
<dbReference type="InterPro" id="IPR050615">
    <property type="entry name" value="ATP-dep_DNA_Helicase"/>
</dbReference>
<keyword evidence="1" id="KW-0547">Nucleotide-binding</keyword>
<reference evidence="7" key="1">
    <citation type="journal article" date="2019" name="Int. J. Syst. Evol. Microbiol.">
        <title>The Global Catalogue of Microorganisms (GCM) 10K type strain sequencing project: providing services to taxonomists for standard genome sequencing and annotation.</title>
        <authorList>
            <consortium name="The Broad Institute Genomics Platform"/>
            <consortium name="The Broad Institute Genome Sequencing Center for Infectious Disease"/>
            <person name="Wu L."/>
            <person name="Ma J."/>
        </authorList>
    </citation>
    <scope>NUCLEOTIDE SEQUENCE [LARGE SCALE GENOMIC DNA]</scope>
    <source>
        <strain evidence="7">WYCCWR 12678</strain>
    </source>
</reference>
<feature type="domain" description="Helicase ATP-binding" evidence="5">
    <location>
        <begin position="6"/>
        <end position="156"/>
    </location>
</feature>
<dbReference type="RefSeq" id="WP_380023887.1">
    <property type="nucleotide sequence ID" value="NZ_JBHSHC010000014.1"/>
</dbReference>
<evidence type="ECO:0000313" key="6">
    <source>
        <dbReference type="EMBL" id="MFC4766156.1"/>
    </source>
</evidence>
<sequence length="239" mass="26561">MQDLAAKELLKHENGILSATTAFGKTVVAAYLISARKVNTLVLVHGKQLMEQWRQKLAAFLDIAVKEIGQIGGGRDKRGGFIDIAMLQSVNFRGTVKDFVAEYGQVTVDECHPLSAFSFEQVLRQVKAKYVTGLTATPIRKDGHHPIVMMQCGPIRFRVDAKSQATTGPFEHVVIPRYTSFSLPEPNENAAIHRIYEALALDESRNALIFDDLLKALDEGRSPLVLTERTAHVEYLQTD</sequence>
<name>A0ABV9PV67_9BACL</name>
<keyword evidence="4" id="KW-0067">ATP-binding</keyword>
<dbReference type="EMBL" id="JBHSHC010000014">
    <property type="protein sequence ID" value="MFC4766156.1"/>
    <property type="molecule type" value="Genomic_DNA"/>
</dbReference>
<evidence type="ECO:0000256" key="2">
    <source>
        <dbReference type="ARBA" id="ARBA00022801"/>
    </source>
</evidence>
<dbReference type="Gene3D" id="3.40.50.300">
    <property type="entry name" value="P-loop containing nucleotide triphosphate hydrolases"/>
    <property type="match status" value="1"/>
</dbReference>
<comment type="caution">
    <text evidence="6">The sequence shown here is derived from an EMBL/GenBank/DDBJ whole genome shotgun (WGS) entry which is preliminary data.</text>
</comment>
<dbReference type="PANTHER" id="PTHR11274:SF0">
    <property type="entry name" value="GENERAL TRANSCRIPTION AND DNA REPAIR FACTOR IIH HELICASE SUBUNIT XPB"/>
    <property type="match status" value="1"/>
</dbReference>
<dbReference type="InterPro" id="IPR014001">
    <property type="entry name" value="Helicase_ATP-bd"/>
</dbReference>
<organism evidence="6 7">
    <name type="scientific">Effusibacillus consociatus</name>
    <dbReference type="NCBI Taxonomy" id="1117041"/>
    <lineage>
        <taxon>Bacteria</taxon>
        <taxon>Bacillati</taxon>
        <taxon>Bacillota</taxon>
        <taxon>Bacilli</taxon>
        <taxon>Bacillales</taxon>
        <taxon>Alicyclobacillaceae</taxon>
        <taxon>Effusibacillus</taxon>
    </lineage>
</organism>
<dbReference type="Pfam" id="PF04851">
    <property type="entry name" value="ResIII"/>
    <property type="match status" value="1"/>
</dbReference>